<dbReference type="GO" id="GO:0008270">
    <property type="term" value="F:zinc ion binding"/>
    <property type="evidence" value="ECO:0007669"/>
    <property type="project" value="UniProtKB-KW"/>
</dbReference>
<feature type="compositionally biased region" description="Low complexity" evidence="9">
    <location>
        <begin position="42"/>
        <end position="56"/>
    </location>
</feature>
<comment type="subunit">
    <text evidence="1">Interacts with ATP6V0C.</text>
</comment>
<evidence type="ECO:0000256" key="1">
    <source>
        <dbReference type="ARBA" id="ARBA00011482"/>
    </source>
</evidence>
<protein>
    <recommendedName>
        <fullName evidence="2">E3 ubiquitin-protein ligase RNF182</fullName>
    </recommendedName>
    <alternativeName>
        <fullName evidence="7">RING finger protein 182</fullName>
    </alternativeName>
    <alternativeName>
        <fullName evidence="6">RING-type E3 ubiquitin transferase RNF182</fullName>
    </alternativeName>
</protein>
<dbReference type="PROSITE" id="PS50089">
    <property type="entry name" value="ZF_RING_2"/>
    <property type="match status" value="1"/>
</dbReference>
<keyword evidence="5" id="KW-0862">Zinc</keyword>
<feature type="domain" description="RING-type" evidence="11">
    <location>
        <begin position="292"/>
        <end position="341"/>
    </location>
</feature>
<dbReference type="PANTHER" id="PTHR46675:SF3">
    <property type="entry name" value="E3 UBIQUITIN-PROTEIN LIGASE RNF182"/>
    <property type="match status" value="1"/>
</dbReference>
<sequence length="466" mass="49282">MVGAGCLPTLYKFYPGFDGQAWGTIWRGPRKGRTWESPSLAGVGQPFPSPGSSGLGPRKEGEWPGGAWPGRGGRGRPPPPGRGILVGTAGLAAYPYCLSLEPVCLGQALTPGRRRRQRRWWLHPGLAGPGGDCSCGPRSGAELAQVPGPRRSLLSVGARSPEEAVAAARSVPDLPRPQGPLSFTAPPTPITTLESRPTHPDSCPRAPTHGPADLSSGLPSPPSASLGPERLDPLRQALADEGLDSQALGSPEGAGTLDSEPLLGATATAPPCARPTGENEDEEQGGQREEECPICTEPYGPGEHRLAQLNCGHGLCSGCLHRLLDTAPSADLGRVRCPLCRQKTPMLEWEICRLQEELLLADGPQRPPPPTPPTPPRRGPGPWASLEHHYQLRFLAGPVGGRGCLPFLPCPPCLGTRLWALRERGPCARRLGLLGLLGLELLGLLLTFTPLVLLGLLFMLLDRSGH</sequence>
<accession>L5K7U5</accession>
<dbReference type="SUPFAM" id="SSF57850">
    <property type="entry name" value="RING/U-box"/>
    <property type="match status" value="1"/>
</dbReference>
<dbReference type="InterPro" id="IPR017907">
    <property type="entry name" value="Znf_RING_CS"/>
</dbReference>
<dbReference type="InterPro" id="IPR042285">
    <property type="entry name" value="RNF182"/>
</dbReference>
<evidence type="ECO:0000313" key="12">
    <source>
        <dbReference type="EMBL" id="ELK07417.1"/>
    </source>
</evidence>
<evidence type="ECO:0000259" key="11">
    <source>
        <dbReference type="PROSITE" id="PS50089"/>
    </source>
</evidence>
<dbReference type="InterPro" id="IPR001841">
    <property type="entry name" value="Znf_RING"/>
</dbReference>
<evidence type="ECO:0000256" key="8">
    <source>
        <dbReference type="PROSITE-ProRule" id="PRU00175"/>
    </source>
</evidence>
<evidence type="ECO:0000256" key="4">
    <source>
        <dbReference type="ARBA" id="ARBA00022771"/>
    </source>
</evidence>
<feature type="region of interest" description="Disordered" evidence="9">
    <location>
        <begin position="36"/>
        <end position="82"/>
    </location>
</feature>
<evidence type="ECO:0000256" key="10">
    <source>
        <dbReference type="SAM" id="Phobius"/>
    </source>
</evidence>
<dbReference type="Pfam" id="PF13639">
    <property type="entry name" value="zf-RING_2"/>
    <property type="match status" value="1"/>
</dbReference>
<dbReference type="InterPro" id="IPR013083">
    <property type="entry name" value="Znf_RING/FYVE/PHD"/>
</dbReference>
<feature type="transmembrane region" description="Helical" evidence="10">
    <location>
        <begin position="431"/>
        <end position="461"/>
    </location>
</feature>
<organism evidence="12 13">
    <name type="scientific">Pteropus alecto</name>
    <name type="common">Black flying fox</name>
    <dbReference type="NCBI Taxonomy" id="9402"/>
    <lineage>
        <taxon>Eukaryota</taxon>
        <taxon>Metazoa</taxon>
        <taxon>Chordata</taxon>
        <taxon>Craniata</taxon>
        <taxon>Vertebrata</taxon>
        <taxon>Euteleostomi</taxon>
        <taxon>Mammalia</taxon>
        <taxon>Eutheria</taxon>
        <taxon>Laurasiatheria</taxon>
        <taxon>Chiroptera</taxon>
        <taxon>Yinpterochiroptera</taxon>
        <taxon>Pteropodoidea</taxon>
        <taxon>Pteropodidae</taxon>
        <taxon>Pteropodinae</taxon>
        <taxon>Pteropus</taxon>
    </lineage>
</organism>
<keyword evidence="13" id="KW-1185">Reference proteome</keyword>
<feature type="compositionally biased region" description="Pro residues" evidence="9">
    <location>
        <begin position="365"/>
        <end position="379"/>
    </location>
</feature>
<dbReference type="InParanoid" id="L5K7U5"/>
<feature type="region of interest" description="Disordered" evidence="9">
    <location>
        <begin position="127"/>
        <end position="230"/>
    </location>
</feature>
<feature type="compositionally biased region" description="Low complexity" evidence="9">
    <location>
        <begin position="210"/>
        <end position="228"/>
    </location>
</feature>
<reference evidence="13" key="1">
    <citation type="journal article" date="2013" name="Science">
        <title>Comparative analysis of bat genomes provides insight into the evolution of flight and immunity.</title>
        <authorList>
            <person name="Zhang G."/>
            <person name="Cowled C."/>
            <person name="Shi Z."/>
            <person name="Huang Z."/>
            <person name="Bishop-Lilly K.A."/>
            <person name="Fang X."/>
            <person name="Wynne J.W."/>
            <person name="Xiong Z."/>
            <person name="Baker M.L."/>
            <person name="Zhao W."/>
            <person name="Tachedjian M."/>
            <person name="Zhu Y."/>
            <person name="Zhou P."/>
            <person name="Jiang X."/>
            <person name="Ng J."/>
            <person name="Yang L."/>
            <person name="Wu L."/>
            <person name="Xiao J."/>
            <person name="Feng Y."/>
            <person name="Chen Y."/>
            <person name="Sun X."/>
            <person name="Zhang Y."/>
            <person name="Marsh G.A."/>
            <person name="Crameri G."/>
            <person name="Broder C.C."/>
            <person name="Frey K.G."/>
            <person name="Wang L.F."/>
            <person name="Wang J."/>
        </authorList>
    </citation>
    <scope>NUCLEOTIDE SEQUENCE [LARGE SCALE GENOMIC DNA]</scope>
</reference>
<feature type="compositionally biased region" description="Gly residues" evidence="9">
    <location>
        <begin position="63"/>
        <end position="72"/>
    </location>
</feature>
<dbReference type="eggNOG" id="ENOG502SUDP">
    <property type="taxonomic scope" value="Eukaryota"/>
</dbReference>
<evidence type="ECO:0000256" key="5">
    <source>
        <dbReference type="ARBA" id="ARBA00022833"/>
    </source>
</evidence>
<keyword evidence="10" id="KW-0812">Transmembrane</keyword>
<dbReference type="SMART" id="SM00184">
    <property type="entry name" value="RING"/>
    <property type="match status" value="1"/>
</dbReference>
<feature type="region of interest" description="Disordered" evidence="9">
    <location>
        <begin position="245"/>
        <end position="289"/>
    </location>
</feature>
<evidence type="ECO:0000256" key="7">
    <source>
        <dbReference type="ARBA" id="ARBA00031239"/>
    </source>
</evidence>
<evidence type="ECO:0000256" key="3">
    <source>
        <dbReference type="ARBA" id="ARBA00022723"/>
    </source>
</evidence>
<gene>
    <name evidence="12" type="ORF">PAL_GLEAN10012733</name>
</gene>
<proteinExistence type="predicted"/>
<feature type="compositionally biased region" description="Low complexity" evidence="9">
    <location>
        <begin position="265"/>
        <end position="276"/>
    </location>
</feature>
<dbReference type="Proteomes" id="UP000010552">
    <property type="component" value="Unassembled WGS sequence"/>
</dbReference>
<evidence type="ECO:0000256" key="2">
    <source>
        <dbReference type="ARBA" id="ARBA00014050"/>
    </source>
</evidence>
<evidence type="ECO:0000313" key="13">
    <source>
        <dbReference type="Proteomes" id="UP000010552"/>
    </source>
</evidence>
<dbReference type="PROSITE" id="PS00518">
    <property type="entry name" value="ZF_RING_1"/>
    <property type="match status" value="1"/>
</dbReference>
<dbReference type="EMBL" id="KB030979">
    <property type="protein sequence ID" value="ELK07417.1"/>
    <property type="molecule type" value="Genomic_DNA"/>
</dbReference>
<evidence type="ECO:0000256" key="6">
    <source>
        <dbReference type="ARBA" id="ARBA00030086"/>
    </source>
</evidence>
<evidence type="ECO:0000256" key="9">
    <source>
        <dbReference type="SAM" id="MobiDB-lite"/>
    </source>
</evidence>
<keyword evidence="10" id="KW-0472">Membrane</keyword>
<dbReference type="AlphaFoldDB" id="L5K7U5"/>
<name>L5K7U5_PTEAL</name>
<feature type="region of interest" description="Disordered" evidence="9">
    <location>
        <begin position="361"/>
        <end position="382"/>
    </location>
</feature>
<keyword evidence="3" id="KW-0479">Metal-binding</keyword>
<keyword evidence="4 8" id="KW-0863">Zinc-finger</keyword>
<keyword evidence="10" id="KW-1133">Transmembrane helix</keyword>
<dbReference type="PANTHER" id="PTHR46675">
    <property type="entry name" value="E3 UBIQUITIN-PROTEIN LIGASE RNF182"/>
    <property type="match status" value="1"/>
</dbReference>
<dbReference type="Gene3D" id="3.30.40.10">
    <property type="entry name" value="Zinc/RING finger domain, C3HC4 (zinc finger)"/>
    <property type="match status" value="1"/>
</dbReference>